<feature type="transmembrane region" description="Helical" evidence="1">
    <location>
        <begin position="169"/>
        <end position="187"/>
    </location>
</feature>
<reference evidence="3" key="1">
    <citation type="journal article" date="2013" name="Extremophiles">
        <title>Proteinivorax tanatarense gen. nov., sp. nov., an anaerobic, haloalkaliphilic, proteolytic bacterium isolated from a decaying algal bloom, and proposal of Proteinivoraceae fam. nov.</title>
        <authorList>
            <person name="Kevbrin V."/>
            <person name="Boltyanskaya Y."/>
            <person name="Zhilina T."/>
            <person name="Kolganova T."/>
            <person name="Lavrentjeva E."/>
            <person name="Kuznetsov B."/>
        </authorList>
    </citation>
    <scope>NUCLEOTIDE SEQUENCE</scope>
    <source>
        <strain evidence="3">Z-910T</strain>
    </source>
</reference>
<feature type="transmembrane region" description="Helical" evidence="1">
    <location>
        <begin position="57"/>
        <end position="76"/>
    </location>
</feature>
<accession>A0AAU7VNA3</accession>
<organism evidence="3">
    <name type="scientific">Proteinivorax tanatarense</name>
    <dbReference type="NCBI Taxonomy" id="1260629"/>
    <lineage>
        <taxon>Bacteria</taxon>
        <taxon>Bacillati</taxon>
        <taxon>Bacillota</taxon>
        <taxon>Clostridia</taxon>
        <taxon>Eubacteriales</taxon>
        <taxon>Proteinivoracaceae</taxon>
        <taxon>Proteinivorax</taxon>
    </lineage>
</organism>
<dbReference type="AlphaFoldDB" id="A0AAU7VNA3"/>
<dbReference type="GO" id="GO:0004175">
    <property type="term" value="F:endopeptidase activity"/>
    <property type="evidence" value="ECO:0007669"/>
    <property type="project" value="UniProtKB-ARBA"/>
</dbReference>
<feature type="transmembrane region" description="Helical" evidence="1">
    <location>
        <begin position="12"/>
        <end position="37"/>
    </location>
</feature>
<dbReference type="InterPro" id="IPR003675">
    <property type="entry name" value="Rce1/LyrA-like_dom"/>
</dbReference>
<evidence type="ECO:0000259" key="2">
    <source>
        <dbReference type="Pfam" id="PF02517"/>
    </source>
</evidence>
<proteinExistence type="predicted"/>
<sequence>MKNILKTIWNVLKYMLIHVGLQIIYFIPVSFIVGIRLGIQGVENFEDQYAEAIAKHIPISLIFAGVGALLIYRWMLNRKGISFSKACRFNKLSLDKIVVSLMAGMSCLYVSAAIISFFSESKVDSHVENMASLEQGGMLLFFITVGIMAPIIEEVIFRGLIFDELRGKVGMFAVIIIQAFLFGLYHLNIVQGTYAFVLGIFLGLSLLWTGSIWAPILIHAGNNILSVGVTILPFGHYFEHGAVMLFALFIVFPFSVWYLYKNRVGTVKFEEESLRG</sequence>
<feature type="transmembrane region" description="Helical" evidence="1">
    <location>
        <begin position="241"/>
        <end position="260"/>
    </location>
</feature>
<feature type="domain" description="CAAX prenyl protease 2/Lysostaphin resistance protein A-like" evidence="2">
    <location>
        <begin position="138"/>
        <end position="224"/>
    </location>
</feature>
<evidence type="ECO:0000313" key="3">
    <source>
        <dbReference type="EMBL" id="XBX75534.1"/>
    </source>
</evidence>
<keyword evidence="3" id="KW-0378">Hydrolase</keyword>
<dbReference type="EC" id="3.4.-.-" evidence="3"/>
<reference evidence="3" key="2">
    <citation type="submission" date="2024-06" db="EMBL/GenBank/DDBJ databases">
        <authorList>
            <person name="Petrova K.O."/>
            <person name="Toshchakov S.V."/>
            <person name="Boltjanskaja Y.V."/>
            <person name="Kevbrin V."/>
        </authorList>
    </citation>
    <scope>NUCLEOTIDE SEQUENCE</scope>
    <source>
        <strain evidence="3">Z-910T</strain>
    </source>
</reference>
<evidence type="ECO:0000256" key="1">
    <source>
        <dbReference type="SAM" id="Phobius"/>
    </source>
</evidence>
<dbReference type="PANTHER" id="PTHR36435">
    <property type="entry name" value="SLR1288 PROTEIN"/>
    <property type="match status" value="1"/>
</dbReference>
<feature type="transmembrane region" description="Helical" evidence="1">
    <location>
        <begin position="138"/>
        <end position="157"/>
    </location>
</feature>
<keyword evidence="1" id="KW-0472">Membrane</keyword>
<dbReference type="RefSeq" id="WP_350344278.1">
    <property type="nucleotide sequence ID" value="NZ_CP158367.1"/>
</dbReference>
<name>A0AAU7VNA3_9FIRM</name>
<keyword evidence="1" id="KW-0812">Transmembrane</keyword>
<dbReference type="PANTHER" id="PTHR36435:SF1">
    <property type="entry name" value="CAAX AMINO TERMINAL PROTEASE FAMILY PROTEIN"/>
    <property type="match status" value="1"/>
</dbReference>
<feature type="transmembrane region" description="Helical" evidence="1">
    <location>
        <begin position="193"/>
        <end position="209"/>
    </location>
</feature>
<dbReference type="Pfam" id="PF02517">
    <property type="entry name" value="Rce1-like"/>
    <property type="match status" value="1"/>
</dbReference>
<dbReference type="InterPro" id="IPR052710">
    <property type="entry name" value="CAAX_protease"/>
</dbReference>
<keyword evidence="1" id="KW-1133">Transmembrane helix</keyword>
<gene>
    <name evidence="3" type="ORF">PRVXT_000670</name>
</gene>
<protein>
    <submittedName>
        <fullName evidence="3">CPBP family intramembrane glutamic endopeptidase</fullName>
        <ecNumber evidence="3">3.4.-.-</ecNumber>
    </submittedName>
</protein>
<dbReference type="GO" id="GO:0080120">
    <property type="term" value="P:CAAX-box protein maturation"/>
    <property type="evidence" value="ECO:0007669"/>
    <property type="project" value="UniProtKB-ARBA"/>
</dbReference>
<feature type="transmembrane region" description="Helical" evidence="1">
    <location>
        <begin position="97"/>
        <end position="118"/>
    </location>
</feature>
<dbReference type="EMBL" id="CP158367">
    <property type="protein sequence ID" value="XBX75534.1"/>
    <property type="molecule type" value="Genomic_DNA"/>
</dbReference>